<evidence type="ECO:0000256" key="1">
    <source>
        <dbReference type="ARBA" id="ARBA00022676"/>
    </source>
</evidence>
<gene>
    <name evidence="5" type="ORF">ACFFVI_09630</name>
</gene>
<protein>
    <submittedName>
        <fullName evidence="5">Glycosyltransferase family 4 protein</fullName>
        <ecNumber evidence="5">2.4.-.-</ecNumber>
    </submittedName>
</protein>
<evidence type="ECO:0000313" key="6">
    <source>
        <dbReference type="Proteomes" id="UP001589748"/>
    </source>
</evidence>
<proteinExistence type="predicted"/>
<evidence type="ECO:0000259" key="4">
    <source>
        <dbReference type="Pfam" id="PF13439"/>
    </source>
</evidence>
<sequence length="364" mass="39338">MRVAVVTESFLPQVNGVTNSVLRVVEHLRRQGHEAMVVAPGPGPDRHGDVEVRRIPSAPLPMYAEQRVSLPNLELSRALAGFRPDVVHLAAPAVLGAHAAALARRMDVPSVAIYQTDLPGYAERYRLTALTRAAWRWVRTVHSAATRTLAPSRHACAQLEAHGVDRVSRWPRGVDPRRFSPTHRDDELRARLAPDGELLVGYIGRLAPEKELALLRGVQDLPGVRLVVAGDGPARGALQRQLPRATFLGMIGGLDLSSTFASLDLFVHTGRHETFCQAAQEALASGVPVVAPAAGGLLDLVDPGVNGDLFDPGSAVDLRQRVTRLVADPHLRQQMAAAARTSIAGRDWATINDDLLATYRSVQL</sequence>
<comment type="caution">
    <text evidence="5">The sequence shown here is derived from an EMBL/GenBank/DDBJ whole genome shotgun (WGS) entry which is preliminary data.</text>
</comment>
<dbReference type="InterPro" id="IPR028098">
    <property type="entry name" value="Glyco_trans_4-like_N"/>
</dbReference>
<dbReference type="PANTHER" id="PTHR45947:SF3">
    <property type="entry name" value="SULFOQUINOVOSYL TRANSFERASE SQD2"/>
    <property type="match status" value="1"/>
</dbReference>
<dbReference type="CDD" id="cd03814">
    <property type="entry name" value="GT4-like"/>
    <property type="match status" value="1"/>
</dbReference>
<dbReference type="InterPro" id="IPR001296">
    <property type="entry name" value="Glyco_trans_1"/>
</dbReference>
<dbReference type="PANTHER" id="PTHR45947">
    <property type="entry name" value="SULFOQUINOVOSYL TRANSFERASE SQD2"/>
    <property type="match status" value="1"/>
</dbReference>
<feature type="domain" description="Glycosyltransferase subfamily 4-like N-terminal" evidence="4">
    <location>
        <begin position="14"/>
        <end position="178"/>
    </location>
</feature>
<keyword evidence="1 5" id="KW-0328">Glycosyltransferase</keyword>
<dbReference type="GO" id="GO:0016757">
    <property type="term" value="F:glycosyltransferase activity"/>
    <property type="evidence" value="ECO:0007669"/>
    <property type="project" value="UniProtKB-KW"/>
</dbReference>
<dbReference type="Pfam" id="PF13439">
    <property type="entry name" value="Glyco_transf_4"/>
    <property type="match status" value="1"/>
</dbReference>
<evidence type="ECO:0000259" key="3">
    <source>
        <dbReference type="Pfam" id="PF00534"/>
    </source>
</evidence>
<dbReference type="EC" id="2.4.-.-" evidence="5"/>
<dbReference type="SUPFAM" id="SSF53756">
    <property type="entry name" value="UDP-Glycosyltransferase/glycogen phosphorylase"/>
    <property type="match status" value="1"/>
</dbReference>
<keyword evidence="2 5" id="KW-0808">Transferase</keyword>
<reference evidence="5 6" key="1">
    <citation type="submission" date="2024-09" db="EMBL/GenBank/DDBJ databases">
        <authorList>
            <person name="Sun Q."/>
            <person name="Mori K."/>
        </authorList>
    </citation>
    <scope>NUCLEOTIDE SEQUENCE [LARGE SCALE GENOMIC DNA]</scope>
    <source>
        <strain evidence="5 6">TISTR 1856</strain>
    </source>
</reference>
<dbReference type="Pfam" id="PF00534">
    <property type="entry name" value="Glycos_transf_1"/>
    <property type="match status" value="1"/>
</dbReference>
<keyword evidence="6" id="KW-1185">Reference proteome</keyword>
<dbReference type="InterPro" id="IPR050194">
    <property type="entry name" value="Glycosyltransferase_grp1"/>
</dbReference>
<feature type="domain" description="Glycosyl transferase family 1" evidence="3">
    <location>
        <begin position="187"/>
        <end position="340"/>
    </location>
</feature>
<dbReference type="RefSeq" id="WP_380134851.1">
    <property type="nucleotide sequence ID" value="NZ_JBHLUI010000003.1"/>
</dbReference>
<dbReference type="Proteomes" id="UP001589748">
    <property type="component" value="Unassembled WGS sequence"/>
</dbReference>
<dbReference type="EMBL" id="JBHMDM010000004">
    <property type="protein sequence ID" value="MFB9377230.1"/>
    <property type="molecule type" value="Genomic_DNA"/>
</dbReference>
<organism evidence="5 6">
    <name type="scientific">Kineococcus gynurae</name>
    <dbReference type="NCBI Taxonomy" id="452979"/>
    <lineage>
        <taxon>Bacteria</taxon>
        <taxon>Bacillati</taxon>
        <taxon>Actinomycetota</taxon>
        <taxon>Actinomycetes</taxon>
        <taxon>Kineosporiales</taxon>
        <taxon>Kineosporiaceae</taxon>
        <taxon>Kineococcus</taxon>
    </lineage>
</organism>
<name>A0ABV5LT17_9ACTN</name>
<evidence type="ECO:0000313" key="5">
    <source>
        <dbReference type="EMBL" id="MFB9377230.1"/>
    </source>
</evidence>
<accession>A0ABV5LT17</accession>
<dbReference type="Gene3D" id="3.40.50.2000">
    <property type="entry name" value="Glycogen Phosphorylase B"/>
    <property type="match status" value="2"/>
</dbReference>
<evidence type="ECO:0000256" key="2">
    <source>
        <dbReference type="ARBA" id="ARBA00022679"/>
    </source>
</evidence>